<dbReference type="EMBL" id="MJMJ01000045">
    <property type="protein sequence ID" value="OLQ85893.1"/>
    <property type="molecule type" value="Genomic_DNA"/>
</dbReference>
<evidence type="ECO:0000313" key="2">
    <source>
        <dbReference type="EMBL" id="OLQ91392.1"/>
    </source>
</evidence>
<dbReference type="Proteomes" id="UP000186039">
    <property type="component" value="Unassembled WGS sequence"/>
</dbReference>
<organism evidence="1 4">
    <name type="scientific">Vibrio panuliri</name>
    <dbReference type="NCBI Taxonomy" id="1381081"/>
    <lineage>
        <taxon>Bacteria</taxon>
        <taxon>Pseudomonadati</taxon>
        <taxon>Pseudomonadota</taxon>
        <taxon>Gammaproteobacteria</taxon>
        <taxon>Vibrionales</taxon>
        <taxon>Vibrionaceae</taxon>
        <taxon>Vibrio</taxon>
    </lineage>
</organism>
<reference evidence="3 4" key="1">
    <citation type="submission" date="2016-09" db="EMBL/GenBank/DDBJ databases">
        <title>Genomic Taxonomy of the Vibrionaceae.</title>
        <authorList>
            <person name="Gonzalez-Castillo A."/>
            <person name="Gomez-Gil B."/>
            <person name="Enciso-Ibarra K."/>
        </authorList>
    </citation>
    <scope>NUCLEOTIDE SEQUENCE [LARGE SCALE GENOMIC DNA]</scope>
    <source>
        <strain evidence="2 3">CAIM 1902</strain>
        <strain evidence="1 4">CAIM 703</strain>
    </source>
</reference>
<sequence>MNYHYAPNYTHYPSMRPQGVARLDMLKSQLSELSQKQLSELRSAIDAKLDSRPAATLSDEESAFISRLFQS</sequence>
<accession>A0A1Q9H9X8</accession>
<evidence type="ECO:0000313" key="1">
    <source>
        <dbReference type="EMBL" id="OLQ85893.1"/>
    </source>
</evidence>
<evidence type="ECO:0000313" key="3">
    <source>
        <dbReference type="Proteomes" id="UP000186039"/>
    </source>
</evidence>
<gene>
    <name evidence="2" type="ORF">BIY20_00865</name>
    <name evidence="1" type="ORF">BIY22_13490</name>
</gene>
<keyword evidence="3" id="KW-1185">Reference proteome</keyword>
<proteinExistence type="predicted"/>
<dbReference type="EMBL" id="MJMH01000173">
    <property type="protein sequence ID" value="OLQ91392.1"/>
    <property type="molecule type" value="Genomic_DNA"/>
</dbReference>
<comment type="caution">
    <text evidence="1">The sequence shown here is derived from an EMBL/GenBank/DDBJ whole genome shotgun (WGS) entry which is preliminary data.</text>
</comment>
<dbReference type="AlphaFoldDB" id="A0A1Q9H9X8"/>
<dbReference type="STRING" id="1381081.BIY22_13490"/>
<dbReference type="Proteomes" id="UP000186313">
    <property type="component" value="Unassembled WGS sequence"/>
</dbReference>
<dbReference type="RefSeq" id="WP_075710876.1">
    <property type="nucleotide sequence ID" value="NZ_AP019655.1"/>
</dbReference>
<evidence type="ECO:0000313" key="4">
    <source>
        <dbReference type="Proteomes" id="UP000186313"/>
    </source>
</evidence>
<name>A0A1Q9H9X8_9VIBR</name>
<protein>
    <submittedName>
        <fullName evidence="1">Uncharacterized protein</fullName>
    </submittedName>
</protein>